<evidence type="ECO:0008006" key="3">
    <source>
        <dbReference type="Google" id="ProtNLM"/>
    </source>
</evidence>
<protein>
    <recommendedName>
        <fullName evidence="3">Phosphoesterase family</fullName>
    </recommendedName>
</protein>
<dbReference type="Gene3D" id="3.40.720.10">
    <property type="entry name" value="Alkaline Phosphatase, subunit A"/>
    <property type="match status" value="1"/>
</dbReference>
<dbReference type="InterPro" id="IPR017850">
    <property type="entry name" value="Alkaline_phosphatase_core_sf"/>
</dbReference>
<name>A0A3G1QTE6_9ZZZZ</name>
<dbReference type="PANTHER" id="PTHR31956">
    <property type="entry name" value="NON-SPECIFIC PHOSPHOLIPASE C4-RELATED"/>
    <property type="match status" value="1"/>
</dbReference>
<accession>A0A3G1QTE6</accession>
<reference evidence="2" key="1">
    <citation type="submission" date="2017-04" db="EMBL/GenBank/DDBJ databases">
        <title>Identification of novel phosphatase/phytase genes by screening of metagenomic libraries derived from soil samples.</title>
        <authorList>
            <person name="Castillo Villamizar G.A."/>
            <person name="Nacke H."/>
            <person name="Bohning M."/>
            <person name="Gullans E."/>
            <person name="Keiser K."/>
            <person name="Daniel R."/>
        </authorList>
    </citation>
    <scope>NUCLEOTIDE SEQUENCE</scope>
</reference>
<dbReference type="PANTHER" id="PTHR31956:SF8">
    <property type="entry name" value="ACID PHOSPHATASE PHOA (AFU_ORTHOLOGUE AFUA_1G03570)"/>
    <property type="match status" value="1"/>
</dbReference>
<evidence type="ECO:0000313" key="2">
    <source>
        <dbReference type="EMBL" id="AWN00220.1"/>
    </source>
</evidence>
<sequence>MFFSRGAIGRHTAQMGNPLTRRFSMRRVRANVVACAVMAVMTVGAATLGQVSAGAAPVLRAALPAGTINHVLVIDLENESFNSTFGPNSVAKYLNDTLLPQGELLPNYYATGHVSLDNYIAQISGQAPTKMTDSDCGALGSTGLVSQYVDVTPGTNDPNTSLYPGQVDGNGCVYPAPTATAAGAPTIADQLDAVHPPHPGTQVASWREYAESMGNDPTRDGGVADPLGGTDCAHPTLGGTDPTETAEAADQYTTRHNPFVYFHSIIDNTALCDANVVPLGSLTVGTPSVFNRTQLPDTFSGHLVNDLSKIETTPRFGFITPNLCDDGHDATCAGTNAEGGTTGGLVGADLWLKHWMPLILASQAYKTGQMLVVVTFDEGSILDTTACCNEQPGPNWAFPGFSPLLASIFPVPTTPGADPGGGRIGAVLLNSKYIQPGSVDSTGSYNHYSALRSYEDLLGLTSGGTDGLGHIGFAAAPGLIPFGPDVFNRPADN</sequence>
<dbReference type="AlphaFoldDB" id="A0A3G1QTE6"/>
<dbReference type="EMBL" id="KY931672">
    <property type="protein sequence ID" value="AWN00220.1"/>
    <property type="molecule type" value="Genomic_DNA"/>
</dbReference>
<dbReference type="GO" id="GO:0016788">
    <property type="term" value="F:hydrolase activity, acting on ester bonds"/>
    <property type="evidence" value="ECO:0007669"/>
    <property type="project" value="InterPro"/>
</dbReference>
<evidence type="ECO:0000256" key="1">
    <source>
        <dbReference type="ARBA" id="ARBA00022801"/>
    </source>
</evidence>
<keyword evidence="1" id="KW-0378">Hydrolase</keyword>
<dbReference type="Pfam" id="PF04185">
    <property type="entry name" value="Phosphoesterase"/>
    <property type="match status" value="1"/>
</dbReference>
<dbReference type="InterPro" id="IPR007312">
    <property type="entry name" value="Phosphoesterase"/>
</dbReference>
<organism evidence="2">
    <name type="scientific">uncultured organism</name>
    <dbReference type="NCBI Taxonomy" id="155900"/>
    <lineage>
        <taxon>unclassified sequences</taxon>
        <taxon>environmental samples</taxon>
    </lineage>
</organism>
<proteinExistence type="predicted"/>
<dbReference type="GO" id="GO:0009395">
    <property type="term" value="P:phospholipid catabolic process"/>
    <property type="evidence" value="ECO:0007669"/>
    <property type="project" value="TreeGrafter"/>
</dbReference>